<keyword evidence="4" id="KW-1185">Reference proteome</keyword>
<accession>A0ABW3QF68</accession>
<sequence>MWTRTTTTAVAVAAAVGLAACGSGAFDRPGGETTTDPATATSGSTGDGGTTTGETGETGTTGETTGGTGGPTGNGRRYGWFLPVGPDSPSFAEDNVYRQLATFRDCGAAKTTLEQEWRSMTSPRNVLLYDAAVALCRGDESRARAMYGRAGRYGWLVNTGGDGSGAVDCPTYQAVRSVLDQREPQSFPCAAGRPPGWPPPPGGPRDDPRTDANEATTTTTTSRTGGAGTTTTGRTTTTTTTTTTTS</sequence>
<gene>
    <name evidence="3" type="ORF">ACFQ3T_00580</name>
</gene>
<evidence type="ECO:0000313" key="3">
    <source>
        <dbReference type="EMBL" id="MFD1145614.1"/>
    </source>
</evidence>
<reference evidence="4" key="1">
    <citation type="journal article" date="2019" name="Int. J. Syst. Evol. Microbiol.">
        <title>The Global Catalogue of Microorganisms (GCM) 10K type strain sequencing project: providing services to taxonomists for standard genome sequencing and annotation.</title>
        <authorList>
            <consortium name="The Broad Institute Genomics Platform"/>
            <consortium name="The Broad Institute Genome Sequencing Center for Infectious Disease"/>
            <person name="Wu L."/>
            <person name="Ma J."/>
        </authorList>
    </citation>
    <scope>NUCLEOTIDE SEQUENCE [LARGE SCALE GENOMIC DNA]</scope>
    <source>
        <strain evidence="4">CCUG 60214</strain>
    </source>
</reference>
<protein>
    <submittedName>
        <fullName evidence="3">Uncharacterized protein</fullName>
    </submittedName>
</protein>
<feature type="region of interest" description="Disordered" evidence="1">
    <location>
        <begin position="27"/>
        <end position="78"/>
    </location>
</feature>
<dbReference type="RefSeq" id="WP_380718505.1">
    <property type="nucleotide sequence ID" value="NZ_JBHTLK010000002.1"/>
</dbReference>
<dbReference type="Proteomes" id="UP001597168">
    <property type="component" value="Unassembled WGS sequence"/>
</dbReference>
<feature type="compositionally biased region" description="Low complexity" evidence="1">
    <location>
        <begin position="215"/>
        <end position="246"/>
    </location>
</feature>
<feature type="chain" id="PRO_5047541234" evidence="2">
    <location>
        <begin position="26"/>
        <end position="246"/>
    </location>
</feature>
<feature type="region of interest" description="Disordered" evidence="1">
    <location>
        <begin position="185"/>
        <end position="246"/>
    </location>
</feature>
<dbReference type="EMBL" id="JBHTLK010000002">
    <property type="protein sequence ID" value="MFD1145614.1"/>
    <property type="molecule type" value="Genomic_DNA"/>
</dbReference>
<evidence type="ECO:0000256" key="2">
    <source>
        <dbReference type="SAM" id="SignalP"/>
    </source>
</evidence>
<feature type="signal peptide" evidence="2">
    <location>
        <begin position="1"/>
        <end position="25"/>
    </location>
</feature>
<comment type="caution">
    <text evidence="3">The sequence shown here is derived from an EMBL/GenBank/DDBJ whole genome shotgun (WGS) entry which is preliminary data.</text>
</comment>
<feature type="compositionally biased region" description="Gly residues" evidence="1">
    <location>
        <begin position="64"/>
        <end position="73"/>
    </location>
</feature>
<feature type="compositionally biased region" description="Low complexity" evidence="1">
    <location>
        <begin position="52"/>
        <end position="63"/>
    </location>
</feature>
<name>A0ABW3QF68_9PSEU</name>
<organism evidence="3 4">
    <name type="scientific">Saccharothrix hoggarensis</name>
    <dbReference type="NCBI Taxonomy" id="913853"/>
    <lineage>
        <taxon>Bacteria</taxon>
        <taxon>Bacillati</taxon>
        <taxon>Actinomycetota</taxon>
        <taxon>Actinomycetes</taxon>
        <taxon>Pseudonocardiales</taxon>
        <taxon>Pseudonocardiaceae</taxon>
        <taxon>Saccharothrix</taxon>
    </lineage>
</organism>
<keyword evidence="2" id="KW-0732">Signal</keyword>
<dbReference type="PROSITE" id="PS51257">
    <property type="entry name" value="PROKAR_LIPOPROTEIN"/>
    <property type="match status" value="1"/>
</dbReference>
<proteinExistence type="predicted"/>
<evidence type="ECO:0000313" key="4">
    <source>
        <dbReference type="Proteomes" id="UP001597168"/>
    </source>
</evidence>
<evidence type="ECO:0000256" key="1">
    <source>
        <dbReference type="SAM" id="MobiDB-lite"/>
    </source>
</evidence>